<dbReference type="AlphaFoldDB" id="A0AAE6YKD5"/>
<sequence length="422" mass="49625">METREARNKKEIDCAISEITSNNAFNKEVSIVVVPQLQLSTYVFCVLNHNISLIKGAVIVIYPVAFEMPKLIYNSSKKFFSLDVVQFHERHQDGAIYLLNKIKDNNLKLHSVVLHPFAGSINREILDQILQRDIKVKYYFYADGSRNNFNLEWNRNNEENMIDIVAKKKQFTSVYSFGYDTSDTIETKRNLSKITVIDYGYMDFIFTHFKHNIKSNLEKNKKYNLVLSRYWGRDPYLFKNDDLQVKAYWKSIDVALSSKQNDIIYRGDNRSTVVTLASSIIDNVKLIDFSSVFAVQNTRHERLLMENFIHEEPNFLKKIVLIYVFDSSFPLIFQSKKLYKLLPYDTVIVVGFDYESVFKDSTNNTLAVMMRRVATLIYDLLNLNIFRIYDKNRLITKDMVNSYHDILKYFKDNDGFFYIQKS</sequence>
<dbReference type="Proteomes" id="UP000502004">
    <property type="component" value="Chromosome"/>
</dbReference>
<dbReference type="RefSeq" id="WP_133942347.1">
    <property type="nucleotide sequence ID" value="NZ_CP038241.1"/>
</dbReference>
<accession>A0AAE6YKD5</accession>
<evidence type="ECO:0000313" key="1">
    <source>
        <dbReference type="EMBL" id="QIV96504.1"/>
    </source>
</evidence>
<reference evidence="1 2" key="1">
    <citation type="submission" date="2019-03" db="EMBL/GenBank/DDBJ databases">
        <title>Complete Genome Sequence of Allofrancisella inopinata Strain SYSU YG23 Isolated from Water-Cooling Systems in China.</title>
        <authorList>
            <person name="Ohrman C."/>
            <person name="Uneklint I."/>
            <person name="Sjodin A."/>
        </authorList>
    </citation>
    <scope>NUCLEOTIDE SEQUENCE [LARGE SCALE GENOMIC DNA]</scope>
    <source>
        <strain evidence="1 2">SYSU YG23</strain>
    </source>
</reference>
<protein>
    <submittedName>
        <fullName evidence="1">Uncharacterized protein</fullName>
    </submittedName>
</protein>
<name>A0AAE6YKD5_9GAMM</name>
<gene>
    <name evidence="1" type="ORF">E4K63_06540</name>
</gene>
<dbReference type="EMBL" id="CP038241">
    <property type="protein sequence ID" value="QIV96504.1"/>
    <property type="molecule type" value="Genomic_DNA"/>
</dbReference>
<keyword evidence="2" id="KW-1185">Reference proteome</keyword>
<dbReference type="KEGG" id="aii:E4K63_06540"/>
<organism evidence="1 2">
    <name type="scientific">Allofrancisella inopinata</name>
    <dbReference type="NCBI Taxonomy" id="1085647"/>
    <lineage>
        <taxon>Bacteria</taxon>
        <taxon>Pseudomonadati</taxon>
        <taxon>Pseudomonadota</taxon>
        <taxon>Gammaproteobacteria</taxon>
        <taxon>Thiotrichales</taxon>
        <taxon>Francisellaceae</taxon>
        <taxon>Allofrancisella</taxon>
    </lineage>
</organism>
<evidence type="ECO:0000313" key="2">
    <source>
        <dbReference type="Proteomes" id="UP000502004"/>
    </source>
</evidence>
<proteinExistence type="predicted"/>